<dbReference type="Pfam" id="PF04224">
    <property type="entry name" value="DUF417"/>
    <property type="match status" value="1"/>
</dbReference>
<gene>
    <name evidence="2" type="ORF">hbim_05418</name>
</gene>
<accession>A0AAI8TZM8</accession>
<evidence type="ECO:0000313" key="3">
    <source>
        <dbReference type="Proteomes" id="UP001241092"/>
    </source>
</evidence>
<keyword evidence="1" id="KW-0812">Transmembrane</keyword>
<feature type="transmembrane region" description="Helical" evidence="1">
    <location>
        <begin position="97"/>
        <end position="119"/>
    </location>
</feature>
<keyword evidence="1" id="KW-1133">Transmembrane helix</keyword>
<sequence length="166" mass="17487">MSVIHRPLSPIAGRIPSALTTAGTLLPRYGLVVVIAWIGAMKFTSYEAHGIESLVANSPLMSWMYDIFSVTTFSALLGVLELATAALLAVKPWLPRVSALGSVLAIGLFVATISFMFTTPGVSEAAAGGFPMLSTTGQFLIKDVALLGISVWTLLDALSTGHAEHR</sequence>
<feature type="transmembrane region" description="Helical" evidence="1">
    <location>
        <begin position="139"/>
        <end position="158"/>
    </location>
</feature>
<name>A0AAI8TZM8_MYCME</name>
<protein>
    <recommendedName>
        <fullName evidence="4">DUF417 family protein</fullName>
    </recommendedName>
</protein>
<feature type="transmembrane region" description="Helical" evidence="1">
    <location>
        <begin position="67"/>
        <end position="90"/>
    </location>
</feature>
<dbReference type="PANTHER" id="PTHR40106">
    <property type="entry name" value="INNER MEMBRANE PROTEIN RCLC"/>
    <property type="match status" value="1"/>
</dbReference>
<dbReference type="PANTHER" id="PTHR40106:SF1">
    <property type="entry name" value="INNER MEMBRANE PROTEIN RCLC"/>
    <property type="match status" value="1"/>
</dbReference>
<evidence type="ECO:0000313" key="2">
    <source>
        <dbReference type="EMBL" id="BDY31462.1"/>
    </source>
</evidence>
<dbReference type="AlphaFoldDB" id="A0AAI8TZM8"/>
<reference evidence="2" key="1">
    <citation type="submission" date="2023-03" db="EMBL/GenBank/DDBJ databases">
        <title>Draft genome sequence of a Mycolicibacterium mageritense strain H4_3_1 isolated from a hybrid biological-inorganic system reactor.</title>
        <authorList>
            <person name="Feng X."/>
            <person name="Kazama D."/>
            <person name="Sato K."/>
            <person name="Kobayashi H."/>
        </authorList>
    </citation>
    <scope>NUCLEOTIDE SEQUENCE</scope>
    <source>
        <strain evidence="2">H4_3_1</strain>
    </source>
</reference>
<proteinExistence type="predicted"/>
<dbReference type="GO" id="GO:0005886">
    <property type="term" value="C:plasma membrane"/>
    <property type="evidence" value="ECO:0007669"/>
    <property type="project" value="TreeGrafter"/>
</dbReference>
<dbReference type="RefSeq" id="WP_286211832.1">
    <property type="nucleotide sequence ID" value="NZ_AP027452.1"/>
</dbReference>
<evidence type="ECO:0000256" key="1">
    <source>
        <dbReference type="SAM" id="Phobius"/>
    </source>
</evidence>
<dbReference type="GO" id="GO:1901530">
    <property type="term" value="P:response to hypochlorite"/>
    <property type="evidence" value="ECO:0007669"/>
    <property type="project" value="TreeGrafter"/>
</dbReference>
<evidence type="ECO:0008006" key="4">
    <source>
        <dbReference type="Google" id="ProtNLM"/>
    </source>
</evidence>
<keyword evidence="1" id="KW-0472">Membrane</keyword>
<dbReference type="InterPro" id="IPR007339">
    <property type="entry name" value="RclC-like"/>
</dbReference>
<organism evidence="2 3">
    <name type="scientific">Mycolicibacterium mageritense</name>
    <name type="common">Mycobacterium mageritense</name>
    <dbReference type="NCBI Taxonomy" id="53462"/>
    <lineage>
        <taxon>Bacteria</taxon>
        <taxon>Bacillati</taxon>
        <taxon>Actinomycetota</taxon>
        <taxon>Actinomycetes</taxon>
        <taxon>Mycobacteriales</taxon>
        <taxon>Mycobacteriaceae</taxon>
        <taxon>Mycolicibacterium</taxon>
    </lineage>
</organism>
<dbReference type="EMBL" id="AP027452">
    <property type="protein sequence ID" value="BDY31462.1"/>
    <property type="molecule type" value="Genomic_DNA"/>
</dbReference>
<dbReference type="Proteomes" id="UP001241092">
    <property type="component" value="Chromosome"/>
</dbReference>